<feature type="compositionally biased region" description="Low complexity" evidence="1">
    <location>
        <begin position="84"/>
        <end position="98"/>
    </location>
</feature>
<sequence>MPRRSAEDCMSRAIDTLVCSEAVFGEAVTASQLTALPTRHFFRETFEWGSIPTLPVCTDAWVCAMLFLPPPHRKKEKKSRDRLSSSIVIKSSKLSPRA</sequence>
<protein>
    <submittedName>
        <fullName evidence="2">Uncharacterized protein</fullName>
    </submittedName>
</protein>
<dbReference type="AlphaFoldDB" id="A0A4C1W5Y7"/>
<accession>A0A4C1W5Y7</accession>
<evidence type="ECO:0000313" key="2">
    <source>
        <dbReference type="EMBL" id="GBP46776.1"/>
    </source>
</evidence>
<organism evidence="2 3">
    <name type="scientific">Eumeta variegata</name>
    <name type="common">Bagworm moth</name>
    <name type="synonym">Eumeta japonica</name>
    <dbReference type="NCBI Taxonomy" id="151549"/>
    <lineage>
        <taxon>Eukaryota</taxon>
        <taxon>Metazoa</taxon>
        <taxon>Ecdysozoa</taxon>
        <taxon>Arthropoda</taxon>
        <taxon>Hexapoda</taxon>
        <taxon>Insecta</taxon>
        <taxon>Pterygota</taxon>
        <taxon>Neoptera</taxon>
        <taxon>Endopterygota</taxon>
        <taxon>Lepidoptera</taxon>
        <taxon>Glossata</taxon>
        <taxon>Ditrysia</taxon>
        <taxon>Tineoidea</taxon>
        <taxon>Psychidae</taxon>
        <taxon>Oiketicinae</taxon>
        <taxon>Eumeta</taxon>
    </lineage>
</organism>
<evidence type="ECO:0000313" key="3">
    <source>
        <dbReference type="Proteomes" id="UP000299102"/>
    </source>
</evidence>
<reference evidence="2 3" key="1">
    <citation type="journal article" date="2019" name="Commun. Biol.">
        <title>The bagworm genome reveals a unique fibroin gene that provides high tensile strength.</title>
        <authorList>
            <person name="Kono N."/>
            <person name="Nakamura H."/>
            <person name="Ohtoshi R."/>
            <person name="Tomita M."/>
            <person name="Numata K."/>
            <person name="Arakawa K."/>
        </authorList>
    </citation>
    <scope>NUCLEOTIDE SEQUENCE [LARGE SCALE GENOMIC DNA]</scope>
</reference>
<dbReference type="Proteomes" id="UP000299102">
    <property type="component" value="Unassembled WGS sequence"/>
</dbReference>
<dbReference type="EMBL" id="BGZK01000489">
    <property type="protein sequence ID" value="GBP46776.1"/>
    <property type="molecule type" value="Genomic_DNA"/>
</dbReference>
<evidence type="ECO:0000256" key="1">
    <source>
        <dbReference type="SAM" id="MobiDB-lite"/>
    </source>
</evidence>
<comment type="caution">
    <text evidence="2">The sequence shown here is derived from an EMBL/GenBank/DDBJ whole genome shotgun (WGS) entry which is preliminary data.</text>
</comment>
<keyword evidence="3" id="KW-1185">Reference proteome</keyword>
<proteinExistence type="predicted"/>
<gene>
    <name evidence="2" type="ORF">EVAR_10744_1</name>
</gene>
<feature type="region of interest" description="Disordered" evidence="1">
    <location>
        <begin position="72"/>
        <end position="98"/>
    </location>
</feature>
<name>A0A4C1W5Y7_EUMVA</name>